<dbReference type="Pfam" id="PF01979">
    <property type="entry name" value="Amidohydro_1"/>
    <property type="match status" value="1"/>
</dbReference>
<reference evidence="7" key="2">
    <citation type="submission" date="2020-09" db="EMBL/GenBank/DDBJ databases">
        <authorList>
            <person name="Sun Q."/>
            <person name="Zhou Y."/>
        </authorList>
    </citation>
    <scope>NUCLEOTIDE SEQUENCE</scope>
    <source>
        <strain evidence="7">CGMCC 1.8984</strain>
    </source>
</reference>
<comment type="caution">
    <text evidence="7">The sequence shown here is derived from an EMBL/GenBank/DDBJ whole genome shotgun (WGS) entry which is preliminary data.</text>
</comment>
<dbReference type="Gene3D" id="3.20.20.140">
    <property type="entry name" value="Metal-dependent hydrolases"/>
    <property type="match status" value="1"/>
</dbReference>
<dbReference type="AlphaFoldDB" id="A0A917PLI0"/>
<dbReference type="Proteomes" id="UP000636956">
    <property type="component" value="Unassembled WGS sequence"/>
</dbReference>
<dbReference type="SUPFAM" id="SSF51338">
    <property type="entry name" value="Composite domain of metallo-dependent hydrolases"/>
    <property type="match status" value="2"/>
</dbReference>
<sequence length="418" mass="44045">MTDAHVYTADTVWLGTEGSRIADGAVVVDGDRIAWVGPAAELPISHADAPTRHFAGGTILPGLIESHAHLSYDGGEGTKRRSFARSAPSLVGVMIASARELLSAGVTTVRDLGARDNLSVEVRDLVDEGVVRGPRILVAGAQITTTGGHTWQNHARADSPDELRKLVRTQHKAGVDLIKVNATGGFMTAKSAPWFAQFSLEEMSAIVDEAHRLGKKVAAHAHGVEGIERAVSAGVDTIEHCTFVSEGTRIAPDLSVIDEIVASGIHVCATATWNLPAMMRDNPEFQPPVRLMHERGVKLIAGNDAGIDGVPHRNYVGGLETSVILGVPIERVLVGATSLAAEALGVAGETGELRTGASADLVVADGDPLADVSALRRLRLVLARGEEFAPDPLDVPDPDPDYVRARDSMTAGEKEGAR</sequence>
<dbReference type="InterPro" id="IPR006680">
    <property type="entry name" value="Amidohydro-rel"/>
</dbReference>
<dbReference type="Pfam" id="PF22039">
    <property type="entry name" value="HUTI_composite_bact"/>
    <property type="match status" value="1"/>
</dbReference>
<dbReference type="PANTHER" id="PTHR43135">
    <property type="entry name" value="ALPHA-D-RIBOSE 1-METHYLPHOSPHONATE 5-TRIPHOSPHATE DIPHOSPHATASE"/>
    <property type="match status" value="1"/>
</dbReference>
<keyword evidence="8" id="KW-1185">Reference proteome</keyword>
<evidence type="ECO:0000259" key="5">
    <source>
        <dbReference type="Pfam" id="PF01979"/>
    </source>
</evidence>
<dbReference type="InterPro" id="IPR057744">
    <property type="entry name" value="OTAase-like"/>
</dbReference>
<evidence type="ECO:0000313" key="8">
    <source>
        <dbReference type="Proteomes" id="UP000636956"/>
    </source>
</evidence>
<feature type="compositionally biased region" description="Basic and acidic residues" evidence="4">
    <location>
        <begin position="401"/>
        <end position="418"/>
    </location>
</feature>
<feature type="region of interest" description="Disordered" evidence="4">
    <location>
        <begin position="389"/>
        <end position="418"/>
    </location>
</feature>
<proteinExistence type="predicted"/>
<dbReference type="InterPro" id="IPR011059">
    <property type="entry name" value="Metal-dep_hydrolase_composite"/>
</dbReference>
<feature type="domain" description="Amidohydrolase-related" evidence="5">
    <location>
        <begin position="58"/>
        <end position="376"/>
    </location>
</feature>
<evidence type="ECO:0000256" key="2">
    <source>
        <dbReference type="ARBA" id="ARBA00022801"/>
    </source>
</evidence>
<dbReference type="PANTHER" id="PTHR43135:SF3">
    <property type="entry name" value="ALPHA-D-RIBOSE 1-METHYLPHOSPHONATE 5-TRIPHOSPHATE DIPHOSPHATASE"/>
    <property type="match status" value="1"/>
</dbReference>
<protein>
    <submittedName>
        <fullName evidence="7">Amidohydrolase</fullName>
    </submittedName>
</protein>
<name>A0A917PLI0_9MICO</name>
<keyword evidence="2" id="KW-0378">Hydrolase</keyword>
<evidence type="ECO:0000256" key="4">
    <source>
        <dbReference type="SAM" id="MobiDB-lite"/>
    </source>
</evidence>
<dbReference type="Gene3D" id="2.30.40.10">
    <property type="entry name" value="Urease, subunit C, domain 1"/>
    <property type="match status" value="1"/>
</dbReference>
<dbReference type="CDD" id="cd01299">
    <property type="entry name" value="Met_dep_hydrolase_A"/>
    <property type="match status" value="1"/>
</dbReference>
<keyword evidence="1" id="KW-0479">Metal-binding</keyword>
<dbReference type="GO" id="GO:0016810">
    <property type="term" value="F:hydrolase activity, acting on carbon-nitrogen (but not peptide) bonds"/>
    <property type="evidence" value="ECO:0007669"/>
    <property type="project" value="InterPro"/>
</dbReference>
<reference evidence="7" key="1">
    <citation type="journal article" date="2014" name="Int. J. Syst. Evol. Microbiol.">
        <title>Complete genome sequence of Corynebacterium casei LMG S-19264T (=DSM 44701T), isolated from a smear-ripened cheese.</title>
        <authorList>
            <consortium name="US DOE Joint Genome Institute (JGI-PGF)"/>
            <person name="Walter F."/>
            <person name="Albersmeier A."/>
            <person name="Kalinowski J."/>
            <person name="Ruckert C."/>
        </authorList>
    </citation>
    <scope>NUCLEOTIDE SEQUENCE</scope>
    <source>
        <strain evidence="7">CGMCC 1.8984</strain>
    </source>
</reference>
<dbReference type="InterPro" id="IPR032466">
    <property type="entry name" value="Metal_Hydrolase"/>
</dbReference>
<evidence type="ECO:0000313" key="7">
    <source>
        <dbReference type="EMBL" id="GGJ83053.1"/>
    </source>
</evidence>
<accession>A0A917PLI0</accession>
<evidence type="ECO:0000256" key="3">
    <source>
        <dbReference type="ARBA" id="ARBA00022833"/>
    </source>
</evidence>
<dbReference type="InterPro" id="IPR051781">
    <property type="entry name" value="Metallo-dep_Hydrolase"/>
</dbReference>
<dbReference type="EMBL" id="BMMD01000011">
    <property type="protein sequence ID" value="GGJ83053.1"/>
    <property type="molecule type" value="Genomic_DNA"/>
</dbReference>
<dbReference type="GO" id="GO:0046872">
    <property type="term" value="F:metal ion binding"/>
    <property type="evidence" value="ECO:0007669"/>
    <property type="project" value="UniProtKB-KW"/>
</dbReference>
<dbReference type="RefSeq" id="WP_188743441.1">
    <property type="nucleotide sequence ID" value="NZ_BAABFW010000085.1"/>
</dbReference>
<gene>
    <name evidence="7" type="ORF">GCM10011372_21660</name>
</gene>
<feature type="domain" description="Aminodeoxyfutalosine deaminase/Imidazolonepropionase-like composite" evidence="6">
    <location>
        <begin position="24"/>
        <end position="43"/>
    </location>
</feature>
<keyword evidence="3" id="KW-0862">Zinc</keyword>
<evidence type="ECO:0000256" key="1">
    <source>
        <dbReference type="ARBA" id="ARBA00022723"/>
    </source>
</evidence>
<dbReference type="InterPro" id="IPR054418">
    <property type="entry name" value="MQNX/HUTI_composite_N"/>
</dbReference>
<dbReference type="SUPFAM" id="SSF51556">
    <property type="entry name" value="Metallo-dependent hydrolases"/>
    <property type="match status" value="1"/>
</dbReference>
<evidence type="ECO:0000259" key="6">
    <source>
        <dbReference type="Pfam" id="PF22039"/>
    </source>
</evidence>
<organism evidence="7 8">
    <name type="scientific">Agromyces bauzanensis</name>
    <dbReference type="NCBI Taxonomy" id="1308924"/>
    <lineage>
        <taxon>Bacteria</taxon>
        <taxon>Bacillati</taxon>
        <taxon>Actinomycetota</taxon>
        <taxon>Actinomycetes</taxon>
        <taxon>Micrococcales</taxon>
        <taxon>Microbacteriaceae</taxon>
        <taxon>Agromyces</taxon>
    </lineage>
</organism>